<dbReference type="Gene3D" id="1.10.575.10">
    <property type="entry name" value="P1 Nuclease"/>
    <property type="match status" value="1"/>
</dbReference>
<sequence length="295" mass="34593">MLKQLLWSFFLSGMLLCSQPSFALAKFGHKIVCQLAFEHLPWAKQQKLTQLLHLVPKEQQTIINHYNRLKKNTPLTFANACTWADAIKKHPKRYPLFKKFNSWHYLNVTRDLAAITKAVCKENCLPQAIITHQQQLKSSPISWQSAQALLFLGHWLGDIHQPLHVSYASDLGGNKLNFAKQQGHCKNMHWYWDACLIKKAKRSKKQWLAHLNAQWHKNDTPAYQAKQVWYWANESYQLIRTPRFQYCQLNSQNICLRPKGKIKLNDNYAQHYLPIMEQKLLKAAQRLNRILELSL</sequence>
<keyword evidence="5" id="KW-1015">Disulfide bond</keyword>
<dbReference type="Pfam" id="PF02265">
    <property type="entry name" value="S1-P1_nuclease"/>
    <property type="match status" value="1"/>
</dbReference>
<keyword evidence="1" id="KW-0540">Nuclease</keyword>
<evidence type="ECO:0000256" key="7">
    <source>
        <dbReference type="SAM" id="SignalP"/>
    </source>
</evidence>
<dbReference type="EMBL" id="BDQM01000028">
    <property type="protein sequence ID" value="GAW97213.1"/>
    <property type="molecule type" value="Genomic_DNA"/>
</dbReference>
<dbReference type="SUPFAM" id="SSF48537">
    <property type="entry name" value="Phospholipase C/P1 nuclease"/>
    <property type="match status" value="1"/>
</dbReference>
<evidence type="ECO:0000313" key="8">
    <source>
        <dbReference type="EMBL" id="GAW97213.1"/>
    </source>
</evidence>
<reference evidence="8 9" key="1">
    <citation type="submission" date="2017-06" db="EMBL/GenBank/DDBJ databases">
        <title>Whole Genome Sequences of Colwellia marinimaniae MTCD1.</title>
        <authorList>
            <person name="Kusumoto H."/>
            <person name="Inoue M."/>
            <person name="Tanikawa K."/>
            <person name="Maeji H."/>
            <person name="Cameron J.H."/>
            <person name="Bartlett D.H."/>
        </authorList>
    </citation>
    <scope>NUCLEOTIDE SEQUENCE [LARGE SCALE GENOMIC DNA]</scope>
    <source>
        <strain evidence="8 9">MTCD1</strain>
    </source>
</reference>
<keyword evidence="2" id="KW-0479">Metal-binding</keyword>
<name>A0ABQ0MY20_9GAMM</name>
<protein>
    <submittedName>
        <fullName evidence="8">Endonuclease</fullName>
    </submittedName>
</protein>
<organism evidence="8 9">
    <name type="scientific">Colwellia marinimaniae</name>
    <dbReference type="NCBI Taxonomy" id="1513592"/>
    <lineage>
        <taxon>Bacteria</taxon>
        <taxon>Pseudomonadati</taxon>
        <taxon>Pseudomonadota</taxon>
        <taxon>Gammaproteobacteria</taxon>
        <taxon>Alteromonadales</taxon>
        <taxon>Colwelliaceae</taxon>
        <taxon>Colwellia</taxon>
    </lineage>
</organism>
<dbReference type="InterPro" id="IPR008947">
    <property type="entry name" value="PLipase_C/P1_nuclease_dom_sf"/>
</dbReference>
<feature type="chain" id="PRO_5047242324" evidence="7">
    <location>
        <begin position="24"/>
        <end position="295"/>
    </location>
</feature>
<proteinExistence type="predicted"/>
<evidence type="ECO:0000256" key="4">
    <source>
        <dbReference type="ARBA" id="ARBA00022801"/>
    </source>
</evidence>
<keyword evidence="7" id="KW-0732">Signal</keyword>
<evidence type="ECO:0000256" key="3">
    <source>
        <dbReference type="ARBA" id="ARBA00022759"/>
    </source>
</evidence>
<keyword evidence="9" id="KW-1185">Reference proteome</keyword>
<keyword evidence="3 8" id="KW-0255">Endonuclease</keyword>
<evidence type="ECO:0000256" key="6">
    <source>
        <dbReference type="ARBA" id="ARBA00023180"/>
    </source>
</evidence>
<dbReference type="InterPro" id="IPR003154">
    <property type="entry name" value="S1/P1nuclease"/>
</dbReference>
<dbReference type="PANTHER" id="PTHR33146">
    <property type="entry name" value="ENDONUCLEASE 4"/>
    <property type="match status" value="1"/>
</dbReference>
<dbReference type="Proteomes" id="UP000197068">
    <property type="component" value="Unassembled WGS sequence"/>
</dbReference>
<evidence type="ECO:0000256" key="2">
    <source>
        <dbReference type="ARBA" id="ARBA00022723"/>
    </source>
</evidence>
<dbReference type="RefSeq" id="WP_057179470.1">
    <property type="nucleotide sequence ID" value="NZ_BDQM01000028.1"/>
</dbReference>
<evidence type="ECO:0000313" key="9">
    <source>
        <dbReference type="Proteomes" id="UP000197068"/>
    </source>
</evidence>
<keyword evidence="4" id="KW-0378">Hydrolase</keyword>
<accession>A0ABQ0MY20</accession>
<gene>
    <name evidence="8" type="ORF">MTCD1_02839</name>
</gene>
<dbReference type="GO" id="GO:0004519">
    <property type="term" value="F:endonuclease activity"/>
    <property type="evidence" value="ECO:0007669"/>
    <property type="project" value="UniProtKB-KW"/>
</dbReference>
<keyword evidence="6" id="KW-0325">Glycoprotein</keyword>
<comment type="caution">
    <text evidence="8">The sequence shown here is derived from an EMBL/GenBank/DDBJ whole genome shotgun (WGS) entry which is preliminary data.</text>
</comment>
<feature type="signal peptide" evidence="7">
    <location>
        <begin position="1"/>
        <end position="23"/>
    </location>
</feature>
<dbReference type="CDD" id="cd11010">
    <property type="entry name" value="S1-P1_nuclease"/>
    <property type="match status" value="1"/>
</dbReference>
<evidence type="ECO:0000256" key="5">
    <source>
        <dbReference type="ARBA" id="ARBA00023157"/>
    </source>
</evidence>
<evidence type="ECO:0000256" key="1">
    <source>
        <dbReference type="ARBA" id="ARBA00022722"/>
    </source>
</evidence>
<dbReference type="PANTHER" id="PTHR33146:SF26">
    <property type="entry name" value="ENDONUCLEASE 4"/>
    <property type="match status" value="1"/>
</dbReference>